<dbReference type="Pfam" id="PF00400">
    <property type="entry name" value="WD40"/>
    <property type="match status" value="1"/>
</dbReference>
<name>A0A919NP89_9ACTN</name>
<accession>A0A919NP89</accession>
<comment type="caution">
    <text evidence="6">The sequence shown here is derived from an EMBL/GenBank/DDBJ whole genome shotgun (WGS) entry which is preliminary data.</text>
</comment>
<evidence type="ECO:0000256" key="1">
    <source>
        <dbReference type="ARBA" id="ARBA00022574"/>
    </source>
</evidence>
<keyword evidence="5" id="KW-0472">Membrane</keyword>
<sequence length="390" mass="40272">MTSEKPEKTDQKSSTPWWRLAPTETRPLTTFAAVIGAVAAVFQFFEASTGGGLRTLAISSGIVFLFVVAATAVQRRIRTALVGALALALVSAAVFGGYLLGSARHDQDPPGPDASSAPVTESSSLPAPAASVDEVAALDPNQTKAFATVSVDGALATWRLDNLRVPQHQAPSDAGTARSLAIDKTTPNTLAVGLGDGSIQIWDEAALTGPLRTASGKGAVTALAFDPAAKNTLAAGRENGGLEVWDSSSLKRTSARTTACAGAVTALALDPATPNTLVSACENGTLKIWDRTNFEKPPLEGKTEAHGPVTALALDPSVKNSLAIGYADGFVEIRDRTKPGDTLRSATDVRQSPVLALSFDQSLLTAVLADHTGEVWNATVLGAPSQTPGR</sequence>
<feature type="region of interest" description="Disordered" evidence="4">
    <location>
        <begin position="105"/>
        <end position="125"/>
    </location>
</feature>
<reference evidence="6" key="1">
    <citation type="submission" date="2021-01" db="EMBL/GenBank/DDBJ databases">
        <title>Whole genome shotgun sequence of Actinoplanes tereljensis NBRC 105297.</title>
        <authorList>
            <person name="Komaki H."/>
            <person name="Tamura T."/>
        </authorList>
    </citation>
    <scope>NUCLEOTIDE SEQUENCE</scope>
    <source>
        <strain evidence="6">NBRC 105297</strain>
    </source>
</reference>
<keyword evidence="5" id="KW-0812">Transmembrane</keyword>
<keyword evidence="1 3" id="KW-0853">WD repeat</keyword>
<dbReference type="InterPro" id="IPR015943">
    <property type="entry name" value="WD40/YVTN_repeat-like_dom_sf"/>
</dbReference>
<evidence type="ECO:0000313" key="6">
    <source>
        <dbReference type="EMBL" id="GIF21551.1"/>
    </source>
</evidence>
<evidence type="ECO:0000256" key="3">
    <source>
        <dbReference type="PROSITE-ProRule" id="PRU00221"/>
    </source>
</evidence>
<dbReference type="InterPro" id="IPR001680">
    <property type="entry name" value="WD40_rpt"/>
</dbReference>
<dbReference type="SUPFAM" id="SSF50978">
    <property type="entry name" value="WD40 repeat-like"/>
    <property type="match status" value="1"/>
</dbReference>
<feature type="transmembrane region" description="Helical" evidence="5">
    <location>
        <begin position="51"/>
        <end position="73"/>
    </location>
</feature>
<dbReference type="PANTHER" id="PTHR19857">
    <property type="entry name" value="MITOCHONDRIAL DIVISION PROTEIN 1-RELATED"/>
    <property type="match status" value="1"/>
</dbReference>
<feature type="repeat" description="WD" evidence="3">
    <location>
        <begin position="257"/>
        <end position="290"/>
    </location>
</feature>
<dbReference type="AlphaFoldDB" id="A0A919NP89"/>
<keyword evidence="5" id="KW-1133">Transmembrane helix</keyword>
<dbReference type="RefSeq" id="WP_203808248.1">
    <property type="nucleotide sequence ID" value="NZ_BOMY01000030.1"/>
</dbReference>
<evidence type="ECO:0000256" key="2">
    <source>
        <dbReference type="ARBA" id="ARBA00022737"/>
    </source>
</evidence>
<dbReference type="InterPro" id="IPR051179">
    <property type="entry name" value="WD_repeat_multifunction"/>
</dbReference>
<feature type="repeat" description="WD" evidence="3">
    <location>
        <begin position="213"/>
        <end position="255"/>
    </location>
</feature>
<dbReference type="Gene3D" id="2.130.10.10">
    <property type="entry name" value="YVTN repeat-like/Quinoprotein amine dehydrogenase"/>
    <property type="match status" value="2"/>
</dbReference>
<keyword evidence="2" id="KW-0677">Repeat</keyword>
<keyword evidence="7" id="KW-1185">Reference proteome</keyword>
<dbReference type="PROSITE" id="PS50082">
    <property type="entry name" value="WD_REPEATS_2"/>
    <property type="match status" value="2"/>
</dbReference>
<protein>
    <submittedName>
        <fullName evidence="6">Uncharacterized protein</fullName>
    </submittedName>
</protein>
<feature type="transmembrane region" description="Helical" evidence="5">
    <location>
        <begin position="80"/>
        <end position="100"/>
    </location>
</feature>
<dbReference type="Proteomes" id="UP000623608">
    <property type="component" value="Unassembled WGS sequence"/>
</dbReference>
<evidence type="ECO:0000256" key="4">
    <source>
        <dbReference type="SAM" id="MobiDB-lite"/>
    </source>
</evidence>
<dbReference type="SMART" id="SM00320">
    <property type="entry name" value="WD40"/>
    <property type="match status" value="6"/>
</dbReference>
<feature type="transmembrane region" description="Helical" evidence="5">
    <location>
        <begin position="28"/>
        <end position="45"/>
    </location>
</feature>
<proteinExistence type="predicted"/>
<evidence type="ECO:0000313" key="7">
    <source>
        <dbReference type="Proteomes" id="UP000623608"/>
    </source>
</evidence>
<dbReference type="InterPro" id="IPR036322">
    <property type="entry name" value="WD40_repeat_dom_sf"/>
</dbReference>
<gene>
    <name evidence="6" type="ORF">Ate02nite_42810</name>
</gene>
<evidence type="ECO:0000256" key="5">
    <source>
        <dbReference type="SAM" id="Phobius"/>
    </source>
</evidence>
<dbReference type="EMBL" id="BOMY01000030">
    <property type="protein sequence ID" value="GIF21551.1"/>
    <property type="molecule type" value="Genomic_DNA"/>
</dbReference>
<organism evidence="6 7">
    <name type="scientific">Paractinoplanes tereljensis</name>
    <dbReference type="NCBI Taxonomy" id="571912"/>
    <lineage>
        <taxon>Bacteria</taxon>
        <taxon>Bacillati</taxon>
        <taxon>Actinomycetota</taxon>
        <taxon>Actinomycetes</taxon>
        <taxon>Micromonosporales</taxon>
        <taxon>Micromonosporaceae</taxon>
        <taxon>Paractinoplanes</taxon>
    </lineage>
</organism>